<feature type="region of interest" description="Disordered" evidence="1">
    <location>
        <begin position="44"/>
        <end position="83"/>
    </location>
</feature>
<evidence type="ECO:0000256" key="1">
    <source>
        <dbReference type="SAM" id="MobiDB-lite"/>
    </source>
</evidence>
<evidence type="ECO:0000313" key="2">
    <source>
        <dbReference type="EMBL" id="KAK1279687.1"/>
    </source>
</evidence>
<protein>
    <submittedName>
        <fullName evidence="2">Uncharacterized protein</fullName>
    </submittedName>
</protein>
<sequence length="83" mass="10259">MHSNLPQIMHFPPLPLLLLHQQQPQHQRHRLPLLLLQQLPHQTIHPSRQKRLLSPRQLFLRSTRQRHHHHRRRLPPPHDRHHE</sequence>
<feature type="compositionally biased region" description="Basic residues" evidence="1">
    <location>
        <begin position="63"/>
        <end position="75"/>
    </location>
</feature>
<dbReference type="Proteomes" id="UP001179952">
    <property type="component" value="Unassembled WGS sequence"/>
</dbReference>
<comment type="caution">
    <text evidence="2">The sequence shown here is derived from an EMBL/GenBank/DDBJ whole genome shotgun (WGS) entry which is preliminary data.</text>
</comment>
<reference evidence="2" key="2">
    <citation type="submission" date="2023-06" db="EMBL/GenBank/DDBJ databases">
        <authorList>
            <person name="Ma L."/>
            <person name="Liu K.-W."/>
            <person name="Li Z."/>
            <person name="Hsiao Y.-Y."/>
            <person name="Qi Y."/>
            <person name="Fu T."/>
            <person name="Tang G."/>
            <person name="Zhang D."/>
            <person name="Sun W.-H."/>
            <person name="Liu D.-K."/>
            <person name="Li Y."/>
            <person name="Chen G.-Z."/>
            <person name="Liu X.-D."/>
            <person name="Liao X.-Y."/>
            <person name="Jiang Y.-T."/>
            <person name="Yu X."/>
            <person name="Hao Y."/>
            <person name="Huang J."/>
            <person name="Zhao X.-W."/>
            <person name="Ke S."/>
            <person name="Chen Y.-Y."/>
            <person name="Wu W.-L."/>
            <person name="Hsu J.-L."/>
            <person name="Lin Y.-F."/>
            <person name="Huang M.-D."/>
            <person name="Li C.-Y."/>
            <person name="Huang L."/>
            <person name="Wang Z.-W."/>
            <person name="Zhao X."/>
            <person name="Zhong W.-Y."/>
            <person name="Peng D.-H."/>
            <person name="Ahmad S."/>
            <person name="Lan S."/>
            <person name="Zhang J.-S."/>
            <person name="Tsai W.-C."/>
            <person name="Van De Peer Y."/>
            <person name="Liu Z.-J."/>
        </authorList>
    </citation>
    <scope>NUCLEOTIDE SEQUENCE</scope>
    <source>
        <strain evidence="2">SCP</strain>
        <tissue evidence="2">Leaves</tissue>
    </source>
</reference>
<accession>A0AAV9BTB0</accession>
<gene>
    <name evidence="2" type="ORF">QJS04_geneDACA002760</name>
</gene>
<organism evidence="2 3">
    <name type="scientific">Acorus gramineus</name>
    <name type="common">Dwarf sweet flag</name>
    <dbReference type="NCBI Taxonomy" id="55184"/>
    <lineage>
        <taxon>Eukaryota</taxon>
        <taxon>Viridiplantae</taxon>
        <taxon>Streptophyta</taxon>
        <taxon>Embryophyta</taxon>
        <taxon>Tracheophyta</taxon>
        <taxon>Spermatophyta</taxon>
        <taxon>Magnoliopsida</taxon>
        <taxon>Liliopsida</taxon>
        <taxon>Acoraceae</taxon>
        <taxon>Acorus</taxon>
    </lineage>
</organism>
<keyword evidence="3" id="KW-1185">Reference proteome</keyword>
<dbReference type="EMBL" id="JAUJYN010000001">
    <property type="protein sequence ID" value="KAK1279687.1"/>
    <property type="molecule type" value="Genomic_DNA"/>
</dbReference>
<evidence type="ECO:0000313" key="3">
    <source>
        <dbReference type="Proteomes" id="UP001179952"/>
    </source>
</evidence>
<dbReference type="AlphaFoldDB" id="A0AAV9BTB0"/>
<reference evidence="2" key="1">
    <citation type="journal article" date="2023" name="Nat. Commun.">
        <title>Diploid and tetraploid genomes of Acorus and the evolution of monocots.</title>
        <authorList>
            <person name="Ma L."/>
            <person name="Liu K.W."/>
            <person name="Li Z."/>
            <person name="Hsiao Y.Y."/>
            <person name="Qi Y."/>
            <person name="Fu T."/>
            <person name="Tang G.D."/>
            <person name="Zhang D."/>
            <person name="Sun W.H."/>
            <person name="Liu D.K."/>
            <person name="Li Y."/>
            <person name="Chen G.Z."/>
            <person name="Liu X.D."/>
            <person name="Liao X.Y."/>
            <person name="Jiang Y.T."/>
            <person name="Yu X."/>
            <person name="Hao Y."/>
            <person name="Huang J."/>
            <person name="Zhao X.W."/>
            <person name="Ke S."/>
            <person name="Chen Y.Y."/>
            <person name="Wu W.L."/>
            <person name="Hsu J.L."/>
            <person name="Lin Y.F."/>
            <person name="Huang M.D."/>
            <person name="Li C.Y."/>
            <person name="Huang L."/>
            <person name="Wang Z.W."/>
            <person name="Zhao X."/>
            <person name="Zhong W.Y."/>
            <person name="Peng D.H."/>
            <person name="Ahmad S."/>
            <person name="Lan S."/>
            <person name="Zhang J.S."/>
            <person name="Tsai W.C."/>
            <person name="Van de Peer Y."/>
            <person name="Liu Z.J."/>
        </authorList>
    </citation>
    <scope>NUCLEOTIDE SEQUENCE</scope>
    <source>
        <strain evidence="2">SCP</strain>
    </source>
</reference>
<name>A0AAV9BTB0_ACOGR</name>
<proteinExistence type="predicted"/>